<dbReference type="GO" id="GO:0005096">
    <property type="term" value="F:GTPase activator activity"/>
    <property type="evidence" value="ECO:0007669"/>
    <property type="project" value="UniProtKB-KW"/>
</dbReference>
<comment type="subcellular location">
    <subcellularLocation>
        <location evidence="1">Cytoplasmic vesicle</location>
    </subcellularLocation>
    <subcellularLocation>
        <location evidence="2">Golgi apparatus</location>
    </subcellularLocation>
</comment>
<dbReference type="PANTHER" id="PTHR47219:SF25">
    <property type="entry name" value="RAB-GAP TBC DOMAIN-CONTAINING PROTEIN"/>
    <property type="match status" value="1"/>
</dbReference>
<dbReference type="GO" id="GO:0005794">
    <property type="term" value="C:Golgi apparatus"/>
    <property type="evidence" value="ECO:0007669"/>
    <property type="project" value="UniProtKB-SubCell"/>
</dbReference>
<dbReference type="InterPro" id="IPR050302">
    <property type="entry name" value="Rab_GAP_TBC_domain"/>
</dbReference>
<evidence type="ECO:0000256" key="2">
    <source>
        <dbReference type="ARBA" id="ARBA00004555"/>
    </source>
</evidence>
<evidence type="ECO:0000256" key="5">
    <source>
        <dbReference type="ARBA" id="ARBA00022990"/>
    </source>
</evidence>
<feature type="region of interest" description="Disordered" evidence="11">
    <location>
        <begin position="486"/>
        <end position="526"/>
    </location>
</feature>
<evidence type="ECO:0000256" key="7">
    <source>
        <dbReference type="ARBA" id="ARBA00023329"/>
    </source>
</evidence>
<evidence type="ECO:0000259" key="12">
    <source>
        <dbReference type="PROSITE" id="PS50086"/>
    </source>
</evidence>
<dbReference type="Gene3D" id="1.10.8.270">
    <property type="entry name" value="putative rabgap domain of human tbc1 domain family member 14 like domains"/>
    <property type="match status" value="1"/>
</dbReference>
<keyword evidence="13" id="KW-1185">Reference proteome</keyword>
<feature type="compositionally biased region" description="Polar residues" evidence="11">
    <location>
        <begin position="495"/>
        <end position="506"/>
    </location>
</feature>
<name>A0A8U0RZ26_MUSPF</name>
<organism evidence="13 14">
    <name type="scientific">Mustela putorius furo</name>
    <name type="common">European domestic ferret</name>
    <name type="synonym">Mustela furo</name>
    <dbReference type="NCBI Taxonomy" id="9669"/>
    <lineage>
        <taxon>Eukaryota</taxon>
        <taxon>Metazoa</taxon>
        <taxon>Chordata</taxon>
        <taxon>Craniata</taxon>
        <taxon>Vertebrata</taxon>
        <taxon>Euteleostomi</taxon>
        <taxon>Mammalia</taxon>
        <taxon>Eutheria</taxon>
        <taxon>Laurasiatheria</taxon>
        <taxon>Carnivora</taxon>
        <taxon>Caniformia</taxon>
        <taxon>Musteloidea</taxon>
        <taxon>Mustelidae</taxon>
        <taxon>Mustelinae</taxon>
        <taxon>Mustela</taxon>
    </lineage>
</organism>
<evidence type="ECO:0000256" key="9">
    <source>
        <dbReference type="ARBA" id="ARBA00064037"/>
    </source>
</evidence>
<dbReference type="FunFam" id="1.10.8.270:FF:000010">
    <property type="entry name" value="Putative USP6 N-terminal-like protein"/>
    <property type="match status" value="1"/>
</dbReference>
<dbReference type="InterPro" id="IPR000195">
    <property type="entry name" value="Rab-GAP-TBC_dom"/>
</dbReference>
<evidence type="ECO:0000256" key="6">
    <source>
        <dbReference type="ARBA" id="ARBA00023034"/>
    </source>
</evidence>
<evidence type="ECO:0000256" key="3">
    <source>
        <dbReference type="ARBA" id="ARBA00022468"/>
    </source>
</evidence>
<evidence type="ECO:0000313" key="13">
    <source>
        <dbReference type="Proteomes" id="UP000000715"/>
    </source>
</evidence>
<comment type="function">
    <text evidence="8">Acts as a GTPase-activating protein for RAB5A and RAB43. Involved in receptor trafficking. In complex with EPS8 inhibits internalization of EGFR. Involved in retrograde transport from the endocytic pathway to the Golgi apparatus. Involved in the transport of Shiga toxin from early and recycling endosomes to the trans-Golgi network. Required for structural integrity of the Golgi complex.</text>
</comment>
<keyword evidence="3" id="KW-0343">GTPase activation</keyword>
<dbReference type="Gene3D" id="1.10.10.750">
    <property type="entry name" value="Ypt/Rab-GAP domain of gyp1p, domain 1"/>
    <property type="match status" value="1"/>
</dbReference>
<keyword evidence="6" id="KW-0333">Golgi apparatus</keyword>
<gene>
    <name evidence="14" type="primary">LOC123391279</name>
</gene>
<dbReference type="InterPro" id="IPR035969">
    <property type="entry name" value="Rab-GAP_TBC_sf"/>
</dbReference>
<dbReference type="FunFam" id="1.10.10.750:FF:000001">
    <property type="entry name" value="TBC1 domain family member 10A"/>
    <property type="match status" value="1"/>
</dbReference>
<feature type="domain" description="Rab-GAP TBC" evidence="12">
    <location>
        <begin position="99"/>
        <end position="291"/>
    </location>
</feature>
<dbReference type="GO" id="GO:0031267">
    <property type="term" value="F:small GTPase binding"/>
    <property type="evidence" value="ECO:0007669"/>
    <property type="project" value="TreeGrafter"/>
</dbReference>
<evidence type="ECO:0000256" key="1">
    <source>
        <dbReference type="ARBA" id="ARBA00004541"/>
    </source>
</evidence>
<dbReference type="GO" id="GO:0031410">
    <property type="term" value="C:cytoplasmic vesicle"/>
    <property type="evidence" value="ECO:0007669"/>
    <property type="project" value="UniProtKB-SubCell"/>
</dbReference>
<dbReference type="RefSeq" id="XP_044933398.1">
    <property type="nucleotide sequence ID" value="XM_045077463.1"/>
</dbReference>
<dbReference type="SMART" id="SM00164">
    <property type="entry name" value="TBC"/>
    <property type="match status" value="1"/>
</dbReference>
<evidence type="ECO:0000313" key="14">
    <source>
        <dbReference type="RefSeq" id="XP_044933398.1"/>
    </source>
</evidence>
<accession>A0A8U0RZ26</accession>
<evidence type="ECO:0000256" key="10">
    <source>
        <dbReference type="ARBA" id="ARBA00070172"/>
    </source>
</evidence>
<feature type="region of interest" description="Disordered" evidence="11">
    <location>
        <begin position="423"/>
        <end position="443"/>
    </location>
</feature>
<keyword evidence="7" id="KW-0968">Cytoplasmic vesicle</keyword>
<dbReference type="FunFam" id="1.10.472.80:FF:000019">
    <property type="entry name" value="USP6 N-terminal like"/>
    <property type="match status" value="1"/>
</dbReference>
<feature type="region of interest" description="Disordered" evidence="11">
    <location>
        <begin position="352"/>
        <end position="371"/>
    </location>
</feature>
<dbReference type="PROSITE" id="PS50086">
    <property type="entry name" value="TBC_RABGAP"/>
    <property type="match status" value="1"/>
</dbReference>
<sequence>MNQDLETLMALERAHILANYTQARPAGSPGDARESADLSLCRLTDHHGFLQEKELPALSPREAKQHRQETRRADKWVKMLGNWDHYGPSEKMRRRLYKGVPPQVRGQVWALLLDIPKVKSTHQGLYEKMKERAQLSCKDIKQIDLDVNRTFRNHIMFQDRYGVRQQALFHVLLAYSVYNPEVGYCQGMSDIVGLLLMFLGEEDAFWALAQLMSLETHAMHGFFAPGFPKLARFQRHHDIIMEKELKGLKKHLDEQGLSAGLYTTKWFLQCFIGRTPIGLTLKLWDAYILDGERVLTAMAYTVLRLHRKHLLKLPLEGLQGFLQDTLAQPWALEDEAVLRHLRASMAHLRRRKCDLPPPAGPEELPKMPLGQEHGSPALTALFLSPTLESLSRADGLASLVPATHTEQPGPLPRQAVIKAEQPLREGRSTQPLAAPLRPGPPGTPVLAQLPQQRCSSLPNLPGHQGGVCRGPVDMALRPQPWAPFPSATARATPVATPQTSPQNVSGSPGMRTPQPRKEDAVGHETPFLPWGLRSSCPCVRLDRPSRDTCGPVQSPQPQGPAHAWAPLTASWMRNVHSPRPLEKSLGPERLWAASTVPCLLTLDFLEDRTPARRYKSLT</sequence>
<protein>
    <recommendedName>
        <fullName evidence="10">USP6 N-terminal-like protein</fullName>
    </recommendedName>
</protein>
<evidence type="ECO:0000256" key="8">
    <source>
        <dbReference type="ARBA" id="ARBA00059926"/>
    </source>
</evidence>
<dbReference type="Pfam" id="PF00566">
    <property type="entry name" value="RabGAP-TBC"/>
    <property type="match status" value="1"/>
</dbReference>
<dbReference type="PANTHER" id="PTHR47219">
    <property type="entry name" value="RAB GTPASE-ACTIVATING PROTEIN 1-LIKE"/>
    <property type="match status" value="1"/>
</dbReference>
<dbReference type="OrthoDB" id="9572838at2759"/>
<proteinExistence type="predicted"/>
<evidence type="ECO:0000256" key="4">
    <source>
        <dbReference type="ARBA" id="ARBA00022553"/>
    </source>
</evidence>
<dbReference type="Proteomes" id="UP000000715">
    <property type="component" value="Unplaced"/>
</dbReference>
<comment type="subunit">
    <text evidence="9">Interacts with EPS8.</text>
</comment>
<keyword evidence="5" id="KW-0007">Acetylation</keyword>
<keyword evidence="4" id="KW-0597">Phosphoprotein</keyword>
<dbReference type="SUPFAM" id="SSF47923">
    <property type="entry name" value="Ypt/Rab-GAP domain of gyp1p"/>
    <property type="match status" value="2"/>
</dbReference>
<reference evidence="14" key="1">
    <citation type="submission" date="2025-08" db="UniProtKB">
        <authorList>
            <consortium name="RefSeq"/>
        </authorList>
    </citation>
    <scope>IDENTIFICATION</scope>
    <source>
        <tissue evidence="14">Brain</tissue>
    </source>
</reference>
<evidence type="ECO:0000256" key="11">
    <source>
        <dbReference type="SAM" id="MobiDB-lite"/>
    </source>
</evidence>
<dbReference type="GeneID" id="123391279"/>
<dbReference type="Gene3D" id="1.10.472.80">
    <property type="entry name" value="Ypt/Rab-GAP domain of gyp1p, domain 3"/>
    <property type="match status" value="1"/>
</dbReference>
<dbReference type="AlphaFoldDB" id="A0A8U0RZ26"/>